<dbReference type="RefSeq" id="WP_143037317.1">
    <property type="nucleotide sequence ID" value="NZ_FNKX01000004.1"/>
</dbReference>
<evidence type="ECO:0000313" key="2">
    <source>
        <dbReference type="Proteomes" id="UP000199365"/>
    </source>
</evidence>
<proteinExistence type="predicted"/>
<organism evidence="1 2">
    <name type="scientific">Paraburkholderia tuberum</name>
    <dbReference type="NCBI Taxonomy" id="157910"/>
    <lineage>
        <taxon>Bacteria</taxon>
        <taxon>Pseudomonadati</taxon>
        <taxon>Pseudomonadota</taxon>
        <taxon>Betaproteobacteria</taxon>
        <taxon>Burkholderiales</taxon>
        <taxon>Burkholderiaceae</taxon>
        <taxon>Paraburkholderia</taxon>
    </lineage>
</organism>
<dbReference type="EMBL" id="FNKX01000004">
    <property type="protein sequence ID" value="SDR60926.1"/>
    <property type="molecule type" value="Genomic_DNA"/>
</dbReference>
<accession>A0A1H1KFC9</accession>
<reference evidence="2" key="1">
    <citation type="submission" date="2016-10" db="EMBL/GenBank/DDBJ databases">
        <authorList>
            <person name="Varghese N."/>
            <person name="Submissions S."/>
        </authorList>
    </citation>
    <scope>NUCLEOTIDE SEQUENCE [LARGE SCALE GENOMIC DNA]</scope>
    <source>
        <strain evidence="2">DUS833</strain>
    </source>
</reference>
<keyword evidence="2" id="KW-1185">Reference proteome</keyword>
<evidence type="ECO:0000313" key="1">
    <source>
        <dbReference type="EMBL" id="SDR60926.1"/>
    </source>
</evidence>
<dbReference type="Proteomes" id="UP000199365">
    <property type="component" value="Unassembled WGS sequence"/>
</dbReference>
<name>A0A1H1KFC9_9BURK</name>
<dbReference type="AlphaFoldDB" id="A0A1H1KFC9"/>
<sequence>MNPAPHRYAVGRWESLWASEPYMLHRFVIDLPTRKVIAGQDRIRKQWHPMSIRHVDYMQQILEETFSDIFEDPHEYGFETVDDPPSWAVQAWPWPRINEDDANNGAGEESTL</sequence>
<protein>
    <submittedName>
        <fullName evidence="1">Uncharacterized protein</fullName>
    </submittedName>
</protein>
<gene>
    <name evidence="1" type="ORF">SAMN05445850_7445</name>
</gene>